<organism evidence="1 2">
    <name type="scientific">Virgibacillus sediminis</name>
    <dbReference type="NCBI Taxonomy" id="202260"/>
    <lineage>
        <taxon>Bacteria</taxon>
        <taxon>Bacillati</taxon>
        <taxon>Bacillota</taxon>
        <taxon>Bacilli</taxon>
        <taxon>Bacillales</taxon>
        <taxon>Bacillaceae</taxon>
        <taxon>Virgibacillus</taxon>
    </lineage>
</organism>
<dbReference type="Proteomes" id="UP001595387">
    <property type="component" value="Unassembled WGS sequence"/>
</dbReference>
<reference evidence="2" key="1">
    <citation type="journal article" date="2019" name="Int. J. Syst. Evol. Microbiol.">
        <title>The Global Catalogue of Microorganisms (GCM) 10K type strain sequencing project: providing services to taxonomists for standard genome sequencing and annotation.</title>
        <authorList>
            <consortium name="The Broad Institute Genomics Platform"/>
            <consortium name="The Broad Institute Genome Sequencing Center for Infectious Disease"/>
            <person name="Wu L."/>
            <person name="Ma J."/>
        </authorList>
    </citation>
    <scope>NUCLEOTIDE SEQUENCE [LARGE SCALE GENOMIC DNA]</scope>
    <source>
        <strain evidence="2">KCTC 13193</strain>
    </source>
</reference>
<evidence type="ECO:0000313" key="2">
    <source>
        <dbReference type="Proteomes" id="UP001595387"/>
    </source>
</evidence>
<keyword evidence="2" id="KW-1185">Reference proteome</keyword>
<gene>
    <name evidence="1" type="ORF">ACFODW_09170</name>
</gene>
<protein>
    <submittedName>
        <fullName evidence="1">Uncharacterized protein</fullName>
    </submittedName>
</protein>
<dbReference type="EMBL" id="JBHRRZ010000015">
    <property type="protein sequence ID" value="MFC2948508.1"/>
    <property type="molecule type" value="Genomic_DNA"/>
</dbReference>
<dbReference type="RefSeq" id="WP_390305574.1">
    <property type="nucleotide sequence ID" value="NZ_JBHRRZ010000015.1"/>
</dbReference>
<evidence type="ECO:0000313" key="1">
    <source>
        <dbReference type="EMBL" id="MFC2948508.1"/>
    </source>
</evidence>
<comment type="caution">
    <text evidence="1">The sequence shown here is derived from an EMBL/GenBank/DDBJ whole genome shotgun (WGS) entry which is preliminary data.</text>
</comment>
<name>A0ABV7A6E0_9BACI</name>
<accession>A0ABV7A6E0</accession>
<sequence>MSDYKRYERIAKMCREILDDEEPFYWNLDLSDRQKDYTIDFLLRAVLGFAEKEVEERYTDHLNYIEEKFYSAYNKITDREIYPY</sequence>
<proteinExistence type="predicted"/>